<evidence type="ECO:0000313" key="8">
    <source>
        <dbReference type="EMBL" id="PSG90935.1"/>
    </source>
</evidence>
<keyword evidence="3 4" id="KW-0408">Iron</keyword>
<dbReference type="CDD" id="cd08168">
    <property type="entry name" value="Cytochrom_C3"/>
    <property type="match status" value="1"/>
</dbReference>
<dbReference type="PANTHER" id="PTHR39425:SF1">
    <property type="entry name" value="CYTOCHROME C7-LIKE DOMAIN-CONTAINING PROTEIN"/>
    <property type="match status" value="1"/>
</dbReference>
<evidence type="ECO:0000256" key="1">
    <source>
        <dbReference type="ARBA" id="ARBA00022617"/>
    </source>
</evidence>
<feature type="domain" description="Cytochrome c" evidence="7">
    <location>
        <begin position="33"/>
        <end position="131"/>
    </location>
</feature>
<dbReference type="Gene3D" id="1.10.760.10">
    <property type="entry name" value="Cytochrome c-like domain"/>
    <property type="match status" value="1"/>
</dbReference>
<dbReference type="PROSITE" id="PS51007">
    <property type="entry name" value="CYTC"/>
    <property type="match status" value="1"/>
</dbReference>
<evidence type="ECO:0000259" key="7">
    <source>
        <dbReference type="PROSITE" id="PS51007"/>
    </source>
</evidence>
<dbReference type="SUPFAM" id="SSF48695">
    <property type="entry name" value="Multiheme cytochromes"/>
    <property type="match status" value="1"/>
</dbReference>
<comment type="caution">
    <text evidence="8">The sequence shown here is derived from an EMBL/GenBank/DDBJ whole genome shotgun (WGS) entry which is preliminary data.</text>
</comment>
<reference evidence="8 9" key="1">
    <citation type="submission" date="2018-03" db="EMBL/GenBank/DDBJ databases">
        <title>Mesoflavibacter sp. HG37 and Mesoflavibacter sp. HG96 sp.nov., two marine bacteria isolated from seawater of Western Pacific Ocean.</title>
        <authorList>
            <person name="Cheng H."/>
            <person name="Wu Y.-H."/>
            <person name="Guo L.-L."/>
            <person name="Xu X.-W."/>
        </authorList>
    </citation>
    <scope>NUCLEOTIDE SEQUENCE [LARGE SCALE GENOMIC DNA]</scope>
    <source>
        <strain evidence="8 9">KCTC 32269</strain>
    </source>
</reference>
<dbReference type="AlphaFoldDB" id="A0A2T1NEQ6"/>
<feature type="signal peptide" evidence="6">
    <location>
        <begin position="1"/>
        <end position="30"/>
    </location>
</feature>
<dbReference type="Proteomes" id="UP000238426">
    <property type="component" value="Unassembled WGS sequence"/>
</dbReference>
<evidence type="ECO:0000313" key="9">
    <source>
        <dbReference type="Proteomes" id="UP000238426"/>
    </source>
</evidence>
<feature type="transmembrane region" description="Helical" evidence="5">
    <location>
        <begin position="208"/>
        <end position="229"/>
    </location>
</feature>
<name>A0A2T1NEQ6_9FLAO</name>
<dbReference type="EMBL" id="PXOQ01000007">
    <property type="protein sequence ID" value="PSG90935.1"/>
    <property type="molecule type" value="Genomic_DNA"/>
</dbReference>
<evidence type="ECO:0000256" key="3">
    <source>
        <dbReference type="ARBA" id="ARBA00023004"/>
    </source>
</evidence>
<dbReference type="PANTHER" id="PTHR39425">
    <property type="entry name" value="LIPOPROTEIN CYTOCHROME C"/>
    <property type="match status" value="1"/>
</dbReference>
<keyword evidence="1 4" id="KW-0349">Heme</keyword>
<protein>
    <submittedName>
        <fullName evidence="8">Cytochrome C</fullName>
    </submittedName>
</protein>
<evidence type="ECO:0000256" key="6">
    <source>
        <dbReference type="SAM" id="SignalP"/>
    </source>
</evidence>
<dbReference type="InterPro" id="IPR036280">
    <property type="entry name" value="Multihaem_cyt_sf"/>
</dbReference>
<keyword evidence="5" id="KW-1133">Transmembrane helix</keyword>
<dbReference type="InterPro" id="IPR036909">
    <property type="entry name" value="Cyt_c-like_dom_sf"/>
</dbReference>
<dbReference type="OrthoDB" id="9782196at2"/>
<keyword evidence="2 4" id="KW-0479">Metal-binding</keyword>
<dbReference type="GO" id="GO:0009055">
    <property type="term" value="F:electron transfer activity"/>
    <property type="evidence" value="ECO:0007669"/>
    <property type="project" value="InterPro"/>
</dbReference>
<dbReference type="RefSeq" id="WP_106463076.1">
    <property type="nucleotide sequence ID" value="NZ_PXOQ01000007.1"/>
</dbReference>
<dbReference type="SUPFAM" id="SSF46626">
    <property type="entry name" value="Cytochrome c"/>
    <property type="match status" value="1"/>
</dbReference>
<dbReference type="GO" id="GO:0046872">
    <property type="term" value="F:metal ion binding"/>
    <property type="evidence" value="ECO:0007669"/>
    <property type="project" value="UniProtKB-KW"/>
</dbReference>
<keyword evidence="5" id="KW-0812">Transmembrane</keyword>
<gene>
    <name evidence="8" type="ORF">C7H52_04925</name>
</gene>
<evidence type="ECO:0000256" key="5">
    <source>
        <dbReference type="SAM" id="Phobius"/>
    </source>
</evidence>
<dbReference type="GO" id="GO:0020037">
    <property type="term" value="F:heme binding"/>
    <property type="evidence" value="ECO:0007669"/>
    <property type="project" value="InterPro"/>
</dbReference>
<dbReference type="Pfam" id="PF00034">
    <property type="entry name" value="Cytochrom_C"/>
    <property type="match status" value="1"/>
</dbReference>
<proteinExistence type="predicted"/>
<keyword evidence="6" id="KW-0732">Signal</keyword>
<feature type="chain" id="PRO_5015659911" evidence="6">
    <location>
        <begin position="31"/>
        <end position="430"/>
    </location>
</feature>
<keyword evidence="5" id="KW-0472">Membrane</keyword>
<dbReference type="Gene3D" id="3.90.10.10">
    <property type="entry name" value="Cytochrome C3"/>
    <property type="match status" value="2"/>
</dbReference>
<sequence>MKQVIHRNLSFLFLRLSLVVLLAFSSSLSAQEGDAAAGKSLFNANCASCHKLNKKMTGPALANVETRLAEEEGLDREWLYKWIKNSAGMIKAGDAYANKIYKEYNGTAMTAFPQLSNADIDNILAYTAQAETPTDGLPGPTIINTPPVDSGDSNILILGALAVLFALLAIALVIVNKTLRRFATEKGVELPAKTERTPLWKAFVQNQFLVIVTVIILLLSSAYFVYGYLSQVGVNQGYEPVQPIHYSHRIHAGENGIDCKYCHSSARVSKHSGIPSLNICMNCHKSIYEVAESTATEEYSKEFYDGEIKKLYEAVGWDDANQKYTGKTKPVKWVRIHNLPDFAYFNHSQHVMVGQIECQTCHGPVEEMEVMYQHAPLTMGWCINCHRETNVKVEGNDYYTKIHEELSKKYGVDQLTAAQMGGLECGKCHY</sequence>
<evidence type="ECO:0000256" key="4">
    <source>
        <dbReference type="PROSITE-ProRule" id="PRU00433"/>
    </source>
</evidence>
<organism evidence="8 9">
    <name type="scientific">Aurantibacter aestuarii</name>
    <dbReference type="NCBI Taxonomy" id="1266046"/>
    <lineage>
        <taxon>Bacteria</taxon>
        <taxon>Pseudomonadati</taxon>
        <taxon>Bacteroidota</taxon>
        <taxon>Flavobacteriia</taxon>
        <taxon>Flavobacteriales</taxon>
        <taxon>Flavobacteriaceae</taxon>
        <taxon>Aurantibacter</taxon>
    </lineage>
</organism>
<accession>A0A2T1NEQ6</accession>
<dbReference type="InterPro" id="IPR009056">
    <property type="entry name" value="Cyt_c-like_dom"/>
</dbReference>
<evidence type="ECO:0000256" key="2">
    <source>
        <dbReference type="ARBA" id="ARBA00022723"/>
    </source>
</evidence>
<keyword evidence="9" id="KW-1185">Reference proteome</keyword>
<feature type="transmembrane region" description="Helical" evidence="5">
    <location>
        <begin position="155"/>
        <end position="175"/>
    </location>
</feature>